<gene>
    <name evidence="1" type="ORF">ABS33_07365</name>
</gene>
<dbReference type="Proteomes" id="UP000051220">
    <property type="component" value="Unassembled WGS sequence"/>
</dbReference>
<name>A0A0R2X7G0_9BACT</name>
<accession>A0A0R2X7G0</accession>
<evidence type="ECO:0000313" key="1">
    <source>
        <dbReference type="EMBL" id="KRP32022.1"/>
    </source>
</evidence>
<protein>
    <submittedName>
        <fullName evidence="1">Uncharacterized protein</fullName>
    </submittedName>
</protein>
<comment type="caution">
    <text evidence="1">The sequence shown here is derived from an EMBL/GenBank/DDBJ whole genome shotgun (WGS) entry which is preliminary data.</text>
</comment>
<proteinExistence type="predicted"/>
<dbReference type="EMBL" id="LIDN01000334">
    <property type="protein sequence ID" value="KRP32022.1"/>
    <property type="molecule type" value="Genomic_DNA"/>
</dbReference>
<dbReference type="AlphaFoldDB" id="A0A0R2X7G0"/>
<reference evidence="1 2" key="1">
    <citation type="submission" date="2015-10" db="EMBL/GenBank/DDBJ databases">
        <title>Metagenome-Assembled Genomes uncover a global brackish microbiome.</title>
        <authorList>
            <person name="Hugerth L.W."/>
            <person name="Larsson J."/>
            <person name="Alneberg J."/>
            <person name="Lindh M.V."/>
            <person name="Legrand C."/>
            <person name="Pinhassi J."/>
            <person name="Andersson A.F."/>
        </authorList>
    </citation>
    <scope>NUCLEOTIDE SEQUENCE [LARGE SCALE GENOMIC DNA]</scope>
    <source>
        <strain evidence="1">BACL9 MAG-120924-bin69</strain>
    </source>
</reference>
<sequence length="66" mass="7527">MSLAEVLHAVKEMTASHRLQVAGELMVLRMAEDPSYQRIASERLDEMRQGAVLPKEEILRLHEKLA</sequence>
<organism evidence="1 2">
    <name type="scientific">Verrucomicrobia subdivision 6 bacterium BACL9 MAG-120924-bin69</name>
    <dbReference type="NCBI Taxonomy" id="1655635"/>
    <lineage>
        <taxon>Bacteria</taxon>
        <taxon>Pseudomonadati</taxon>
        <taxon>Verrucomicrobiota</taxon>
        <taxon>Verrucomicrobiia</taxon>
        <taxon>Verrucomicrobiales</taxon>
        <taxon>Verrucomicrobia subdivision 6</taxon>
    </lineage>
</organism>
<evidence type="ECO:0000313" key="2">
    <source>
        <dbReference type="Proteomes" id="UP000051220"/>
    </source>
</evidence>